<keyword evidence="1" id="KW-0433">Leucine-rich repeat</keyword>
<reference evidence="6 7" key="1">
    <citation type="submission" date="2018-11" db="EMBL/GenBank/DDBJ databases">
        <authorList>
            <person name="Lopez-Roques C."/>
            <person name="Donnadieu C."/>
            <person name="Bouchez O."/>
            <person name="Klopp C."/>
            <person name="Cabau C."/>
            <person name="Zahm M."/>
        </authorList>
    </citation>
    <scope>NUCLEOTIDE SEQUENCE [LARGE SCALE GENOMIC DNA]</scope>
    <source>
        <strain evidence="6">RS831</strain>
        <tissue evidence="6">Whole body</tissue>
    </source>
</reference>
<dbReference type="Pfam" id="PF00560">
    <property type="entry name" value="LRR_1"/>
    <property type="match status" value="1"/>
</dbReference>
<dbReference type="SUPFAM" id="SSF52058">
    <property type="entry name" value="L domain-like"/>
    <property type="match status" value="1"/>
</dbReference>
<dbReference type="InterPro" id="IPR032675">
    <property type="entry name" value="LRR_dom_sf"/>
</dbReference>
<evidence type="ECO:0000256" key="3">
    <source>
        <dbReference type="ARBA" id="ARBA00022737"/>
    </source>
</evidence>
<accession>A0A3S2PU85</accession>
<dbReference type="OrthoDB" id="6363818at2759"/>
<evidence type="ECO:0000259" key="5">
    <source>
        <dbReference type="SMART" id="SM00082"/>
    </source>
</evidence>
<dbReference type="GO" id="GO:0007616">
    <property type="term" value="P:long-term memory"/>
    <property type="evidence" value="ECO:0007669"/>
    <property type="project" value="TreeGrafter"/>
</dbReference>
<dbReference type="Gene3D" id="3.80.10.10">
    <property type="entry name" value="Ribonuclease Inhibitor"/>
    <property type="match status" value="2"/>
</dbReference>
<evidence type="ECO:0000256" key="1">
    <source>
        <dbReference type="ARBA" id="ARBA00022614"/>
    </source>
</evidence>
<feature type="signal peptide" evidence="4">
    <location>
        <begin position="1"/>
        <end position="21"/>
    </location>
</feature>
<dbReference type="OMA" id="REVFCSD"/>
<proteinExistence type="predicted"/>
<feature type="domain" description="LRRCT" evidence="5">
    <location>
        <begin position="401"/>
        <end position="453"/>
    </location>
</feature>
<dbReference type="AlphaFoldDB" id="A0A3S2PU85"/>
<dbReference type="InterPro" id="IPR001611">
    <property type="entry name" value="Leu-rich_rpt"/>
</dbReference>
<dbReference type="SMART" id="SM00365">
    <property type="entry name" value="LRR_SD22"/>
    <property type="match status" value="7"/>
</dbReference>
<dbReference type="PROSITE" id="PS51450">
    <property type="entry name" value="LRR"/>
    <property type="match status" value="5"/>
</dbReference>
<protein>
    <recommendedName>
        <fullName evidence="5">LRRCT domain-containing protein</fullName>
    </recommendedName>
</protein>
<keyword evidence="3" id="KW-0677">Repeat</keyword>
<keyword evidence="7" id="KW-1185">Reference proteome</keyword>
<dbReference type="EMBL" id="CM012453">
    <property type="protein sequence ID" value="RVE61091.1"/>
    <property type="molecule type" value="Genomic_DNA"/>
</dbReference>
<evidence type="ECO:0000256" key="2">
    <source>
        <dbReference type="ARBA" id="ARBA00022729"/>
    </source>
</evidence>
<evidence type="ECO:0000256" key="4">
    <source>
        <dbReference type="SAM" id="SignalP"/>
    </source>
</evidence>
<dbReference type="SMART" id="SM00082">
    <property type="entry name" value="LRRCT"/>
    <property type="match status" value="1"/>
</dbReference>
<dbReference type="FunFam" id="3.80.10.10:FF:001164">
    <property type="entry name" value="GH01279p"/>
    <property type="match status" value="1"/>
</dbReference>
<feature type="chain" id="PRO_5018658508" description="LRRCT domain-containing protein" evidence="4">
    <location>
        <begin position="22"/>
        <end position="520"/>
    </location>
</feature>
<name>A0A3S2PU85_ORYJA</name>
<reference evidence="6 7" key="2">
    <citation type="submission" date="2019-01" db="EMBL/GenBank/DDBJ databases">
        <title>A chromosome length genome reference of the Java medaka (oryzias javanicus).</title>
        <authorList>
            <person name="Herpin A."/>
            <person name="Takehana Y."/>
            <person name="Naruse K."/>
            <person name="Ansai S."/>
            <person name="Kawaguchi M."/>
        </authorList>
    </citation>
    <scope>NUCLEOTIDE SEQUENCE [LARGE SCALE GENOMIC DNA]</scope>
    <source>
        <strain evidence="6">RS831</strain>
        <tissue evidence="6">Whole body</tissue>
    </source>
</reference>
<organism evidence="6 7">
    <name type="scientific">Oryzias javanicus</name>
    <name type="common">Javanese ricefish</name>
    <name type="synonym">Aplocheilus javanicus</name>
    <dbReference type="NCBI Taxonomy" id="123683"/>
    <lineage>
        <taxon>Eukaryota</taxon>
        <taxon>Metazoa</taxon>
        <taxon>Chordata</taxon>
        <taxon>Craniata</taxon>
        <taxon>Vertebrata</taxon>
        <taxon>Euteleostomi</taxon>
        <taxon>Actinopterygii</taxon>
        <taxon>Neopterygii</taxon>
        <taxon>Teleostei</taxon>
        <taxon>Neoteleostei</taxon>
        <taxon>Acanthomorphata</taxon>
        <taxon>Ovalentaria</taxon>
        <taxon>Atherinomorphae</taxon>
        <taxon>Beloniformes</taxon>
        <taxon>Adrianichthyidae</taxon>
        <taxon>Oryziinae</taxon>
        <taxon>Oryzias</taxon>
    </lineage>
</organism>
<dbReference type="PANTHER" id="PTHR24366:SF96">
    <property type="entry name" value="LEUCINE RICH REPEAT CONTAINING 53"/>
    <property type="match status" value="1"/>
</dbReference>
<dbReference type="FunFam" id="3.80.10.10:FF:001360">
    <property type="entry name" value="Uncharacterized protein"/>
    <property type="match status" value="1"/>
</dbReference>
<dbReference type="Proteomes" id="UP000283210">
    <property type="component" value="Chromosome 17"/>
</dbReference>
<dbReference type="SMART" id="SM00369">
    <property type="entry name" value="LRR_TYP"/>
    <property type="match status" value="12"/>
</dbReference>
<keyword evidence="2 4" id="KW-0732">Signal</keyword>
<evidence type="ECO:0000313" key="6">
    <source>
        <dbReference type="EMBL" id="RVE61091.1"/>
    </source>
</evidence>
<dbReference type="Pfam" id="PF13855">
    <property type="entry name" value="LRR_8"/>
    <property type="match status" value="3"/>
</dbReference>
<dbReference type="SMART" id="SM00364">
    <property type="entry name" value="LRR_BAC"/>
    <property type="match status" value="7"/>
</dbReference>
<evidence type="ECO:0000313" key="7">
    <source>
        <dbReference type="Proteomes" id="UP000283210"/>
    </source>
</evidence>
<dbReference type="PANTHER" id="PTHR24366">
    <property type="entry name" value="IG(IMMUNOGLOBULIN) AND LRR(LEUCINE RICH REPEAT) DOMAINS"/>
    <property type="match status" value="1"/>
</dbReference>
<sequence>MAEEWFLALLLTLLISQETRGEHQAPCPARCQCFTPAQVLCADSRMTDLPRNVSAQAKEVIVMMSAVSYLFSNTFQDTPHLTKLVFLNNELCSVHSRAFETLTELQELEISGNPLLEHLLPGTFSKQGKLLHLQLNFNRFTTVPPGMFDSLKQLETLQMRSNILSSLSPFLFLNLKKLQVLDVSHNNLSEVTKDTFAGLLNLQILKLNHNFLSSLTADTFQNFSQLTELHLEGNKITEVKEGTFQVLTKLKVLNLRRNLLSAFSDGVFGPELSSLTELNLQDNMLTEVSSLSRLSSITDLTLSFNQLTSLHENLLKNNTALETLDLSGNQITVVPETIFNDLFSIRTLSFHKNNLSRLEASLFRDQQFIQRLDLSENRLETLPVGFFDHFFPQHTVRLHGNPWQCDCHMQYLQDQLLNSSRMVEMLDRILCESPQILRKRPVVSVDRQDLVCHLSAGETDVSRCSLKESNEAMTIRCKVDRCSSKTVKVQFQDETGSLTEFILKNPPAVSQCSNETTAME</sequence>
<dbReference type="InterPro" id="IPR000483">
    <property type="entry name" value="Cys-rich_flank_reg_C"/>
</dbReference>
<dbReference type="GO" id="GO:0005886">
    <property type="term" value="C:plasma membrane"/>
    <property type="evidence" value="ECO:0007669"/>
    <property type="project" value="TreeGrafter"/>
</dbReference>
<gene>
    <name evidence="6" type="ORF">OJAV_G00167350</name>
</gene>
<dbReference type="InterPro" id="IPR003591">
    <property type="entry name" value="Leu-rich_rpt_typical-subtyp"/>
</dbReference>